<feature type="transmembrane region" description="Helical" evidence="1">
    <location>
        <begin position="201"/>
        <end position="223"/>
    </location>
</feature>
<comment type="caution">
    <text evidence="2">The sequence shown here is derived from an EMBL/GenBank/DDBJ whole genome shotgun (WGS) entry which is preliminary data.</text>
</comment>
<feature type="transmembrane region" description="Helical" evidence="1">
    <location>
        <begin position="134"/>
        <end position="164"/>
    </location>
</feature>
<keyword evidence="1" id="KW-1133">Transmembrane helix</keyword>
<evidence type="ECO:0008006" key="4">
    <source>
        <dbReference type="Google" id="ProtNLM"/>
    </source>
</evidence>
<protein>
    <recommendedName>
        <fullName evidence="4">CPBP family intramembrane metalloprotease</fullName>
    </recommendedName>
</protein>
<accession>A0ABX0MWE4</accession>
<sequence>MHLPATVPLPSHRRRAALAIAGTTGLALVALSHHPVVAKASSVQESLAQLVSLQLMDGVVHGVLMVMLAMLAGGFAVFSALLGRWRPPVIIAMAGYGLGCCIVVGAMLLDGFAVPQLARQFIAGPQSEVDLIYVVLRVIGTIIQVLTKAGLLSMCAAFLAWSYALASAPAWPWSRWCAALGLAAGLLPGLFILLADVRLTPASLMAIFGVHSIWNLAVAVLLVRSGRVT</sequence>
<proteinExistence type="predicted"/>
<keyword evidence="3" id="KW-1185">Reference proteome</keyword>
<keyword evidence="1" id="KW-0472">Membrane</keyword>
<evidence type="ECO:0000256" key="1">
    <source>
        <dbReference type="SAM" id="Phobius"/>
    </source>
</evidence>
<dbReference type="RefSeq" id="WP_167238630.1">
    <property type="nucleotide sequence ID" value="NZ_WHJF01000058.1"/>
</dbReference>
<evidence type="ECO:0000313" key="3">
    <source>
        <dbReference type="Proteomes" id="UP000610594"/>
    </source>
</evidence>
<organism evidence="2 3">
    <name type="scientific">Massilia genomosp. 1</name>
    <dbReference type="NCBI Taxonomy" id="2609280"/>
    <lineage>
        <taxon>Bacteria</taxon>
        <taxon>Pseudomonadati</taxon>
        <taxon>Pseudomonadota</taxon>
        <taxon>Betaproteobacteria</taxon>
        <taxon>Burkholderiales</taxon>
        <taxon>Oxalobacteraceae</taxon>
        <taxon>Telluria group</taxon>
        <taxon>Massilia</taxon>
    </lineage>
</organism>
<evidence type="ECO:0000313" key="2">
    <source>
        <dbReference type="EMBL" id="NHZ64596.1"/>
    </source>
</evidence>
<dbReference type="Proteomes" id="UP000610594">
    <property type="component" value="Unassembled WGS sequence"/>
</dbReference>
<feature type="transmembrane region" description="Helical" evidence="1">
    <location>
        <begin position="89"/>
        <end position="114"/>
    </location>
</feature>
<feature type="transmembrane region" description="Helical" evidence="1">
    <location>
        <begin position="176"/>
        <end position="195"/>
    </location>
</feature>
<gene>
    <name evidence="2" type="ORF">F1735_20210</name>
</gene>
<name>A0ABX0MWE4_9BURK</name>
<feature type="transmembrane region" description="Helical" evidence="1">
    <location>
        <begin position="59"/>
        <end position="82"/>
    </location>
</feature>
<reference evidence="2 3" key="1">
    <citation type="submission" date="2019-10" db="EMBL/GenBank/DDBJ databases">
        <title>Taxonomy of Antarctic Massilia spp.: description of Massilia rubra sp. nov., Massilia aquatica sp. nov., Massilia mucilaginosa sp. nov., Massilia frigida sp. nov. isolated from streams, lakes and regoliths.</title>
        <authorList>
            <person name="Holochova P."/>
            <person name="Sedlacek I."/>
            <person name="Kralova S."/>
            <person name="Maslanova I."/>
            <person name="Busse H.-J."/>
            <person name="Stankova E."/>
            <person name="Vrbovska V."/>
            <person name="Kovarovic V."/>
            <person name="Bartak M."/>
            <person name="Svec P."/>
            <person name="Pantucek R."/>
        </authorList>
    </citation>
    <scope>NUCLEOTIDE SEQUENCE [LARGE SCALE GENOMIC DNA]</scope>
    <source>
        <strain evidence="2 3">CCM 8694</strain>
    </source>
</reference>
<keyword evidence="1" id="KW-0812">Transmembrane</keyword>
<dbReference type="EMBL" id="WHJF01000058">
    <property type="protein sequence ID" value="NHZ64596.1"/>
    <property type="molecule type" value="Genomic_DNA"/>
</dbReference>